<keyword evidence="4" id="KW-0698">rRNA processing</keyword>
<accession>A0A1Y1XSA0</accession>
<dbReference type="GO" id="GO:0030692">
    <property type="term" value="C:Noc4p-Nop14p complex"/>
    <property type="evidence" value="ECO:0007669"/>
    <property type="project" value="TreeGrafter"/>
</dbReference>
<reference evidence="7 8" key="1">
    <citation type="submission" date="2016-08" db="EMBL/GenBank/DDBJ databases">
        <title>A Parts List for Fungal Cellulosomes Revealed by Comparative Genomics.</title>
        <authorList>
            <consortium name="DOE Joint Genome Institute"/>
            <person name="Haitjema C.H."/>
            <person name="Gilmore S.P."/>
            <person name="Henske J.K."/>
            <person name="Solomon K.V."/>
            <person name="De Groot R."/>
            <person name="Kuo A."/>
            <person name="Mondo S.J."/>
            <person name="Salamov A.A."/>
            <person name="Labutti K."/>
            <person name="Zhao Z."/>
            <person name="Chiniquy J."/>
            <person name="Barry K."/>
            <person name="Brewer H.M."/>
            <person name="Purvine S.O."/>
            <person name="Wright A.T."/>
            <person name="Boxma B."/>
            <person name="Van Alen T."/>
            <person name="Hackstein J.H."/>
            <person name="Baker S.E."/>
            <person name="Grigoriev I.V."/>
            <person name="O'Malley M.A."/>
        </authorList>
    </citation>
    <scope>NUCLEOTIDE SEQUENCE [LARGE SCALE GENOMIC DNA]</scope>
    <source>
        <strain evidence="7 8">G1</strain>
    </source>
</reference>
<dbReference type="OrthoDB" id="441771at2759"/>
<dbReference type="PANTHER" id="PTHR23183">
    <property type="entry name" value="NOP14"/>
    <property type="match status" value="1"/>
</dbReference>
<dbReference type="Pfam" id="PF04147">
    <property type="entry name" value="Nop14"/>
    <property type="match status" value="1"/>
</dbReference>
<dbReference type="Proteomes" id="UP000193920">
    <property type="component" value="Unassembled WGS sequence"/>
</dbReference>
<keyword evidence="8" id="KW-1185">Reference proteome</keyword>
<dbReference type="EMBL" id="MCOG01001186">
    <property type="protein sequence ID" value="ORX88184.1"/>
    <property type="molecule type" value="Genomic_DNA"/>
</dbReference>
<comment type="function">
    <text evidence="6">Involved in nucleolar processing of pre-18S ribosomal RNA. Has a role in the nuclear export of 40S pre-ribosomal subunit to the cytoplasm.</text>
</comment>
<sequence>MVNQKNSNVSALKRLKARLKNSGIIGENVSSKKKGFDKKELRKKTKEKLANLKKEANPFEIKFTKQKHDIMGRKIKGIQGKPGQARSKAEQTRKKTLLVEYEKRNKNSSFVDRRFGENDPTLSLEDKMMERFIREKQRKSNHGDFNLEDEQLTHFGQALGDHLGDEIIHSDDESDNGQIDQLTVHNDHFGGFDEVKNNIQ</sequence>
<dbReference type="AlphaFoldDB" id="A0A1Y1XSA0"/>
<gene>
    <name evidence="7" type="ORF">LY90DRAFT_524985</name>
</gene>
<dbReference type="PANTHER" id="PTHR23183:SF0">
    <property type="entry name" value="NUCLEOLAR PROTEIN 14"/>
    <property type="match status" value="1"/>
</dbReference>
<evidence type="ECO:0000256" key="4">
    <source>
        <dbReference type="ARBA" id="ARBA00022552"/>
    </source>
</evidence>
<evidence type="ECO:0000313" key="8">
    <source>
        <dbReference type="Proteomes" id="UP000193920"/>
    </source>
</evidence>
<comment type="caution">
    <text evidence="7">The sequence shown here is derived from an EMBL/GenBank/DDBJ whole genome shotgun (WGS) entry which is preliminary data.</text>
</comment>
<proteinExistence type="inferred from homology"/>
<evidence type="ECO:0000313" key="7">
    <source>
        <dbReference type="EMBL" id="ORX88184.1"/>
    </source>
</evidence>
<organism evidence="7 8">
    <name type="scientific">Neocallimastix californiae</name>
    <dbReference type="NCBI Taxonomy" id="1754190"/>
    <lineage>
        <taxon>Eukaryota</taxon>
        <taxon>Fungi</taxon>
        <taxon>Fungi incertae sedis</taxon>
        <taxon>Chytridiomycota</taxon>
        <taxon>Chytridiomycota incertae sedis</taxon>
        <taxon>Neocallimastigomycetes</taxon>
        <taxon>Neocallimastigales</taxon>
        <taxon>Neocallimastigaceae</taxon>
        <taxon>Neocallimastix</taxon>
    </lineage>
</organism>
<evidence type="ECO:0000256" key="3">
    <source>
        <dbReference type="ARBA" id="ARBA00022517"/>
    </source>
</evidence>
<evidence type="ECO:0000256" key="2">
    <source>
        <dbReference type="ARBA" id="ARBA00007466"/>
    </source>
</evidence>
<comment type="subcellular location">
    <subcellularLocation>
        <location evidence="1">Nucleus</location>
        <location evidence="1">Nucleolus</location>
    </subcellularLocation>
</comment>
<evidence type="ECO:0000256" key="5">
    <source>
        <dbReference type="ARBA" id="ARBA00023242"/>
    </source>
</evidence>
<name>A0A1Y1XSA0_9FUNG</name>
<evidence type="ECO:0000256" key="6">
    <source>
        <dbReference type="ARBA" id="ARBA00024695"/>
    </source>
</evidence>
<dbReference type="GO" id="GO:0030490">
    <property type="term" value="P:maturation of SSU-rRNA"/>
    <property type="evidence" value="ECO:0007669"/>
    <property type="project" value="TreeGrafter"/>
</dbReference>
<keyword evidence="5" id="KW-0539">Nucleus</keyword>
<evidence type="ECO:0000256" key="1">
    <source>
        <dbReference type="ARBA" id="ARBA00004604"/>
    </source>
</evidence>
<dbReference type="GO" id="GO:0032040">
    <property type="term" value="C:small-subunit processome"/>
    <property type="evidence" value="ECO:0007669"/>
    <property type="project" value="InterPro"/>
</dbReference>
<comment type="similarity">
    <text evidence="2">Belongs to the NOP14 family.</text>
</comment>
<protein>
    <submittedName>
        <fullName evidence="7">Nop14-domain-containing protein</fullName>
    </submittedName>
</protein>
<dbReference type="STRING" id="1754190.A0A1Y1XSA0"/>
<keyword evidence="3" id="KW-0690">Ribosome biogenesis</keyword>
<dbReference type="InterPro" id="IPR007276">
    <property type="entry name" value="Nop14"/>
</dbReference>